<feature type="compositionally biased region" description="Low complexity" evidence="4">
    <location>
        <begin position="2859"/>
        <end position="2870"/>
    </location>
</feature>
<dbReference type="InterPro" id="IPR031994">
    <property type="entry name" value="JAKMIP_C"/>
</dbReference>
<feature type="coiled-coil region" evidence="3">
    <location>
        <begin position="2068"/>
        <end position="2116"/>
    </location>
</feature>
<feature type="coiled-coil region" evidence="3">
    <location>
        <begin position="83"/>
        <end position="252"/>
    </location>
</feature>
<feature type="domain" description="SH3" evidence="5">
    <location>
        <begin position="2952"/>
        <end position="3020"/>
    </location>
</feature>
<feature type="region of interest" description="Disordered" evidence="4">
    <location>
        <begin position="1556"/>
        <end position="1577"/>
    </location>
</feature>
<evidence type="ECO:0000256" key="4">
    <source>
        <dbReference type="SAM" id="MobiDB-lite"/>
    </source>
</evidence>
<dbReference type="InterPro" id="IPR001452">
    <property type="entry name" value="SH3_domain"/>
</dbReference>
<reference evidence="6 7" key="1">
    <citation type="submission" date="2022-12" db="EMBL/GenBank/DDBJ databases">
        <title>Chromosome-level genome of Tegillarca granosa.</title>
        <authorList>
            <person name="Kim J."/>
        </authorList>
    </citation>
    <scope>NUCLEOTIDE SEQUENCE [LARGE SCALE GENOMIC DNA]</scope>
    <source>
        <strain evidence="6">Teg-2019</strain>
        <tissue evidence="6">Adductor muscle</tissue>
    </source>
</reference>
<feature type="compositionally biased region" description="Polar residues" evidence="4">
    <location>
        <begin position="2494"/>
        <end position="2510"/>
    </location>
</feature>
<accession>A0ABQ9EF52</accession>
<feature type="compositionally biased region" description="Basic and acidic residues" evidence="4">
    <location>
        <begin position="1884"/>
        <end position="1903"/>
    </location>
</feature>
<proteinExistence type="predicted"/>
<feature type="region of interest" description="Disordered" evidence="4">
    <location>
        <begin position="2835"/>
        <end position="2950"/>
    </location>
</feature>
<keyword evidence="3" id="KW-0175">Coiled coil</keyword>
<feature type="compositionally biased region" description="Basic and acidic residues" evidence="4">
    <location>
        <begin position="1306"/>
        <end position="1317"/>
    </location>
</feature>
<organism evidence="6 7">
    <name type="scientific">Tegillarca granosa</name>
    <name type="common">Malaysian cockle</name>
    <name type="synonym">Anadara granosa</name>
    <dbReference type="NCBI Taxonomy" id="220873"/>
    <lineage>
        <taxon>Eukaryota</taxon>
        <taxon>Metazoa</taxon>
        <taxon>Spiralia</taxon>
        <taxon>Lophotrochozoa</taxon>
        <taxon>Mollusca</taxon>
        <taxon>Bivalvia</taxon>
        <taxon>Autobranchia</taxon>
        <taxon>Pteriomorphia</taxon>
        <taxon>Arcoida</taxon>
        <taxon>Arcoidea</taxon>
        <taxon>Arcidae</taxon>
        <taxon>Tegillarca</taxon>
    </lineage>
</organism>
<feature type="coiled-coil region" evidence="3">
    <location>
        <begin position="651"/>
        <end position="835"/>
    </location>
</feature>
<feature type="coiled-coil region" evidence="3">
    <location>
        <begin position="1355"/>
        <end position="1549"/>
    </location>
</feature>
<keyword evidence="7" id="KW-1185">Reference proteome</keyword>
<feature type="compositionally biased region" description="Basic and acidic residues" evidence="4">
    <location>
        <begin position="2873"/>
        <end position="2888"/>
    </location>
</feature>
<evidence type="ECO:0000313" key="7">
    <source>
        <dbReference type="Proteomes" id="UP001217089"/>
    </source>
</evidence>
<name>A0ABQ9EF52_TEGGR</name>
<feature type="compositionally biased region" description="Basic and acidic residues" evidence="4">
    <location>
        <begin position="489"/>
        <end position="498"/>
    </location>
</feature>
<feature type="region of interest" description="Disordered" evidence="4">
    <location>
        <begin position="1298"/>
        <end position="1320"/>
    </location>
</feature>
<sequence>MELCHSVNNKRGYDSQLVSPQCRLPVYSTLSQLIEIIEKLKSAQNVAIISENTLQSWVDKMATSNSSNSGTVECLPTTTAINKLELEEQLKKLQQVYNDMTQDKDDCVSKLELKEPIRKLQLMYDSLNHEKTEQIQRIKEVEQKLKSSQENNRKFLDKNKSLTALNRKLQQETANVCKENKDQKEQLEQARRRIKELTQQLNQEKLEKGSLEIKLQELEALKQKLSKQSKTLSALQKSCEEKDRRLEVLRHRKTKNNHLIPGIKETYFGFDEDDSVHSSDTSFSSCGQGSSSEDEFPDQIVNNYQQLMNDFLELQRAHAMLQQKNGGHIDIQRDYMLRKQLDEEIESNGQLQSQIQELTKINQKLKDKLQKKQDQIDNLEFRLLEYEFQDVPHEFSTLETIEEDPLEMMMEEKEEEENLDHSKKHIMEQSLIELQSKISSLQQEKAVLEDKINLYERESQEDSEVIEVLEVKKTVDQDVHKNASTGCHGDTKKENKCDIDDEDDKSSSYVSMDTGSIGDSEIDNSKCDDGSLSIENKDSNKLDLSRSPSPAKTDRMHSMSPRGDRIHSPSPRPEGLRGDVFDLNSHMNTILLEMAKLHDENNSLKKHLHENNLFQEKCHSENNLVLETKIAEMNVICENLQEKIYCYEMTDKQLKDKLKLAEHTINDLESSEGMLRDKLEELQKSDTELKRSLSVAEQKIHELREISLDKDNVEQAIRDKVQALEKAESIACQKIAELEAHNQMLQQRLDLRDELEDESELVENLQERVIEVQTENLELQKKINELEENERTLTNNWLKVADADANRLECLEEKVKMLESANQDLKDKLREQQENVLSSPRGLSLAVELSESEKSQDSYSEQSNELLVQKLKQLENELHVKSEEKATALEKFQEKIEIYKENEIKLTETIAEMEHEEDKLKNRLRMYENMTSSDSMRSYEKKVRGLQSSQEDLLERLDCMEEHEENLKERLREVEKSYGKKVYLLEKEIAEFIIHEEEMSSEIEEHEKHESELMEKINNLEKEKLNLETENKFLKEQFENTDKELSHARDEIASLFRTNGQLQQELDQSQAENGDLNEKLMEIQDIEKNNAELKCEIENLKIEKNSINEKFVDLKKAFDNLKIENSNLQEKVGDNIDTEIVIAEQEKHMIELESEKAYLSENYDRIKTEMDRSHVEFTELKKKLNDLENNETRVAQLENDLKELSQQKVSLSENFDKLKNDFEQIQSENDDLNERVIELDKSEQECLEKVEILEEKASKCSELEKKCEILLEEETTLKARIQELEQVEQSFKEYMSTSGVDTSFSTDKDVSEQHDQSTDTEDLMELNKQVENLGERCSCDKSTDTSDLSEGQVRVTGLFERVQQLELENTQLSDKLSSMEFSENHVRDLSNKVKLLEESESSLMEQVVELEEKEDQLKRELAKARTSVNYVPELEDEIAELQESIKIVGDEKETLESEVREQLRKSQEFEVTVFDLQQQNEQVMKNLEKEKQKVESLLKGEERLLKSISSEKCKNEDLQTEMKSIQDELEELRKKCSEYEEKDSKLQQIDKLQCEKSVTNETKPESVHKNSVSPLPNNTEINEQVIQLEQVPTVSAEITEQSDQSKHQPLGSAETICAPDENSNLVSNSAELKALKLKCSELEEEFQSLSEREYKQNLLIDELENRCLEFEDNLKIKMSTEKYQKSKIQDLESLVQHLKKRLSKSKDTKLNQSDSFELNTLKPHLVSDDSIDQLFADNMKVLEKDSNHSGANLKELQDSFQSLQNVVQGLVKEFVITFGADSVALESNTFPWIKKLPACINDTFRQSLIELMCSKVSIEDKLMTLEEEKRQRLTDIRQKDDKIFELQNRVISLQSSESKLQENIRLLELSEKSLLKKVQNIETSNKENKASSSDKTDDDRLLKESIHDNPYRIDTVERALKVGKFSSDTMLDAPEDILRQRIGELDKVEKHLKQQLTDLEQDRQELHDIARKDKALIHDQNVKIRELQLSEKVLKEQIDKYEATEQDLYNKIRELEDQVEKMEDKIKELKILEMRLKELVHRYKLDEEVWLSKSESLVTSVTELSVSEANLKKTLEGIAKEKEGLSEKSQYLEMRLKELENAEANLVQRVKDQENKEMNLNAKIQELHVVSSNSELQLSELQNVNMDVSQRFNHAVQENAALSHHIVNLQNQLEMLNQQVVTLSDSELRLKKELESVKNNEKNLISQVNEHKVGNVDTTEKLRQLEEAEVLLKDKIHNLQRSENRLRYRVHELESSQKQMLVGSAEREEMGPVIYRDAKLNQKLVSQSMRETPGHIAETQMNGNKAQFSQPIHELADNLIGLDQEISYPISQSDASTVEEETLSKAVQRRNHMRPNGQTTTDDRRQLINDLVSHLDVASDVETANEEVHWKTVESLKKGPPTVTKSDNEWISVGKATSLHSSKNKMSRLNDEELVLGLTLPSETESQIYTQNDTDSLNSSPVIKRRKFRPSESTDSLGPPPPLPSSMQPSLQSRTMDSFETSYNALSSGPESGDEVQNGKDSSKLQRLSRSSGFGAVSMESGIDSGRGTASASSAPKRPSLHERIAQISHTLQNKPSSRSDLTDDEDSAFMWKTKASEVNRLLDVTDRENKSLKEEINRLEKDLEDKCRYILILEAFIEKLHQLLKEQDTKSDREVIQVLEAEMEKLKVEITESGNKKLDISQDPVALTTQLNKKERELNARVNEVTSLMKELKQWQDECRIIEDMRTNALDSMKCLEMEVTELQDAEKLLKNSKDAYNNLKAKYEEVEQAKNNALVTIAPLKAKIKRLCLKCRDKDDLLRRLGVELRKLKGPGKPVRLLEELNGLEALMANEEYNGHDSDMGSPHNISPRFHPAGGESIRSPSASSLSDSDSEIKRQRLPDQYDRHQRPLQPNNSERQHLPRITRSAHSPNSRGDNLIEKDHSPLKQAWQSPQNQSPNSSQKNSPHSFIISPNTDCIVVSDYNPEEFSTSGGRQHLELPLKEDDKVRVTGPVDQHGYCQAQVNGRVGLVPARYLLPLSQLANENGRQKLLERRRKQLTQCPSHLSNVPEKIIQMNLDI</sequence>
<feature type="region of interest" description="Disordered" evidence="4">
    <location>
        <begin position="2446"/>
        <end position="2559"/>
    </location>
</feature>
<dbReference type="SUPFAM" id="SSF50044">
    <property type="entry name" value="SH3-domain"/>
    <property type="match status" value="1"/>
</dbReference>
<dbReference type="Proteomes" id="UP001217089">
    <property type="component" value="Unassembled WGS sequence"/>
</dbReference>
<feature type="coiled-coil region" evidence="3">
    <location>
        <begin position="864"/>
        <end position="1287"/>
    </location>
</feature>
<dbReference type="PANTHER" id="PTHR23159:SF31">
    <property type="entry name" value="CENTROSOME-ASSOCIATED PROTEIN CEP250 ISOFORM X1"/>
    <property type="match status" value="1"/>
</dbReference>
<feature type="compositionally biased region" description="Polar residues" evidence="4">
    <location>
        <begin position="2446"/>
        <end position="2461"/>
    </location>
</feature>
<feature type="coiled-coil region" evidence="3">
    <location>
        <begin position="1942"/>
        <end position="2042"/>
    </location>
</feature>
<evidence type="ECO:0000313" key="6">
    <source>
        <dbReference type="EMBL" id="KAJ8302140.1"/>
    </source>
</evidence>
<dbReference type="PANTHER" id="PTHR23159">
    <property type="entry name" value="CENTROSOMAL PROTEIN 2"/>
    <property type="match status" value="1"/>
</dbReference>
<dbReference type="InterPro" id="IPR036028">
    <property type="entry name" value="SH3-like_dom_sf"/>
</dbReference>
<dbReference type="EMBL" id="JARBDR010000918">
    <property type="protein sequence ID" value="KAJ8302140.1"/>
    <property type="molecule type" value="Genomic_DNA"/>
</dbReference>
<evidence type="ECO:0000256" key="1">
    <source>
        <dbReference type="ARBA" id="ARBA00022443"/>
    </source>
</evidence>
<feature type="coiled-coil region" evidence="3">
    <location>
        <begin position="2596"/>
        <end position="2778"/>
    </location>
</feature>
<evidence type="ECO:0000256" key="3">
    <source>
        <dbReference type="SAM" id="Coils"/>
    </source>
</evidence>
<feature type="coiled-coil region" evidence="3">
    <location>
        <begin position="1625"/>
        <end position="1708"/>
    </location>
</feature>
<feature type="region of interest" description="Disordered" evidence="4">
    <location>
        <begin position="1883"/>
        <end position="1903"/>
    </location>
</feature>
<evidence type="ECO:0000259" key="5">
    <source>
        <dbReference type="PROSITE" id="PS50002"/>
    </source>
</evidence>
<feature type="coiled-coil region" evidence="3">
    <location>
        <begin position="424"/>
        <end position="458"/>
    </location>
</feature>
<dbReference type="Gene3D" id="2.30.30.40">
    <property type="entry name" value="SH3 Domains"/>
    <property type="match status" value="1"/>
</dbReference>
<feature type="compositionally biased region" description="Basic and acidic residues" evidence="4">
    <location>
        <begin position="523"/>
        <end position="544"/>
    </location>
</feature>
<evidence type="ECO:0000256" key="2">
    <source>
        <dbReference type="PROSITE-ProRule" id="PRU00192"/>
    </source>
</evidence>
<feature type="compositionally biased region" description="Low complexity" evidence="4">
    <location>
        <begin position="2931"/>
        <end position="2948"/>
    </location>
</feature>
<dbReference type="SMART" id="SM00326">
    <property type="entry name" value="SH3"/>
    <property type="match status" value="1"/>
</dbReference>
<comment type="caution">
    <text evidence="6">The sequence shown here is derived from an EMBL/GenBank/DDBJ whole genome shotgun (WGS) entry which is preliminary data.</text>
</comment>
<dbReference type="PROSITE" id="PS50002">
    <property type="entry name" value="SH3"/>
    <property type="match status" value="1"/>
</dbReference>
<dbReference type="Pfam" id="PF07653">
    <property type="entry name" value="SH3_2"/>
    <property type="match status" value="1"/>
</dbReference>
<gene>
    <name evidence="6" type="ORF">KUTeg_021127</name>
</gene>
<feature type="coiled-coil region" evidence="3">
    <location>
        <begin position="2159"/>
        <end position="2245"/>
    </location>
</feature>
<feature type="coiled-coil region" evidence="3">
    <location>
        <begin position="304"/>
        <end position="389"/>
    </location>
</feature>
<protein>
    <recommendedName>
        <fullName evidence="5">SH3 domain-containing protein</fullName>
    </recommendedName>
</protein>
<dbReference type="Pfam" id="PF16034">
    <property type="entry name" value="JAKMIP_CC3"/>
    <property type="match status" value="1"/>
</dbReference>
<feature type="region of interest" description="Disordered" evidence="4">
    <location>
        <begin position="481"/>
        <end position="574"/>
    </location>
</feature>
<feature type="compositionally biased region" description="Basic and acidic residues" evidence="4">
    <location>
        <begin position="552"/>
        <end position="567"/>
    </location>
</feature>
<keyword evidence="1 2" id="KW-0728">SH3 domain</keyword>